<protein>
    <recommendedName>
        <fullName evidence="4">Centrosomal protein POC5</fullName>
    </recommendedName>
</protein>
<accession>A0ABP0R2G6</accession>
<evidence type="ECO:0000313" key="3">
    <source>
        <dbReference type="Proteomes" id="UP001642484"/>
    </source>
</evidence>
<dbReference type="Proteomes" id="UP001642484">
    <property type="component" value="Unassembled WGS sequence"/>
</dbReference>
<organism evidence="2 3">
    <name type="scientific">Durusdinium trenchii</name>
    <dbReference type="NCBI Taxonomy" id="1381693"/>
    <lineage>
        <taxon>Eukaryota</taxon>
        <taxon>Sar</taxon>
        <taxon>Alveolata</taxon>
        <taxon>Dinophyceae</taxon>
        <taxon>Suessiales</taxon>
        <taxon>Symbiodiniaceae</taxon>
        <taxon>Durusdinium</taxon>
    </lineage>
</organism>
<gene>
    <name evidence="2" type="ORF">CCMP2556_LOCUS45064</name>
</gene>
<keyword evidence="1" id="KW-0175">Coiled coil</keyword>
<dbReference type="EMBL" id="CAXAMN010025339">
    <property type="protein sequence ID" value="CAK9094483.1"/>
    <property type="molecule type" value="Genomic_DNA"/>
</dbReference>
<evidence type="ECO:0000313" key="2">
    <source>
        <dbReference type="EMBL" id="CAK9094483.1"/>
    </source>
</evidence>
<comment type="caution">
    <text evidence="2">The sequence shown here is derived from an EMBL/GenBank/DDBJ whole genome shotgun (WGS) entry which is preliminary data.</text>
</comment>
<keyword evidence="3" id="KW-1185">Reference proteome</keyword>
<evidence type="ECO:0008006" key="4">
    <source>
        <dbReference type="Google" id="ProtNLM"/>
    </source>
</evidence>
<sequence>MAELRPVRAVAALLSAEDLQDIEALLSSHRLAFDTLAIEAAHAKGTLKDAVQVADFQEESGAAEEALRLAYERLTQQEAAMQAEREEAHAEIAELHEQLNSLRQLQMAQLQRGGSAADVRLCDQVLDLQRRSQRSLQWRCQELCVGAAFAVWRIRTVAFSAKVSERARLRMEWRSRVERLSESLQSLECGLSFTAIFRAWAEAVNGKLKRQSQGVSRSNSRIHLFRCLQAWRRVAIAMASLQHFSWIEPSQVCSPEFASAAWQMSPRVYRAVLLSASN</sequence>
<evidence type="ECO:0000256" key="1">
    <source>
        <dbReference type="SAM" id="Coils"/>
    </source>
</evidence>
<feature type="coiled-coil region" evidence="1">
    <location>
        <begin position="64"/>
        <end position="105"/>
    </location>
</feature>
<proteinExistence type="predicted"/>
<reference evidence="2 3" key="1">
    <citation type="submission" date="2024-02" db="EMBL/GenBank/DDBJ databases">
        <authorList>
            <person name="Chen Y."/>
            <person name="Shah S."/>
            <person name="Dougan E. K."/>
            <person name="Thang M."/>
            <person name="Chan C."/>
        </authorList>
    </citation>
    <scope>NUCLEOTIDE SEQUENCE [LARGE SCALE GENOMIC DNA]</scope>
</reference>
<name>A0ABP0R2G6_9DINO</name>